<protein>
    <submittedName>
        <fullName evidence="2">Uncharacterized protein</fullName>
    </submittedName>
</protein>
<organism evidence="2 3">
    <name type="scientific">Salmonella enterica subsp. enterica serovar Wandsworth str. A4-580</name>
    <dbReference type="NCBI Taxonomy" id="913086"/>
    <lineage>
        <taxon>Bacteria</taxon>
        <taxon>Pseudomonadati</taxon>
        <taxon>Pseudomonadota</taxon>
        <taxon>Gammaproteobacteria</taxon>
        <taxon>Enterobacterales</taxon>
        <taxon>Enterobacteriaceae</taxon>
        <taxon>Salmonella</taxon>
    </lineage>
</organism>
<feature type="region of interest" description="Disordered" evidence="1">
    <location>
        <begin position="1"/>
        <end position="30"/>
    </location>
</feature>
<reference evidence="2 3" key="1">
    <citation type="journal article" date="2011" name="BMC Genomics">
        <title>Genome sequencing reveals diversification of virulence factor content and possible host adaptation in distinct subpopulations of Salmonella enterica.</title>
        <authorList>
            <person name="den Bakker H.C."/>
            <person name="Moreno Switt A.I."/>
            <person name="Govoni G."/>
            <person name="Cummings C.A."/>
            <person name="Ranieri M.L."/>
            <person name="Degoricija L."/>
            <person name="Hoelzer K."/>
            <person name="Rodriguez-Rivera L.D."/>
            <person name="Brown S."/>
            <person name="Bolchacova E."/>
            <person name="Furtado M.R."/>
            <person name="Wiedmann M."/>
        </authorList>
    </citation>
    <scope>NUCLEOTIDE SEQUENCE [LARGE SCALE GENOMIC DNA]</scope>
    <source>
        <strain evidence="2 3">A4-580</strain>
    </source>
</reference>
<comment type="caution">
    <text evidence="2">The sequence shown here is derived from an EMBL/GenBank/DDBJ whole genome shotgun (WGS) entry which is preliminary data.</text>
</comment>
<name>G5SF61_SALET</name>
<dbReference type="Proteomes" id="UP000003536">
    <property type="component" value="Unassembled WGS sequence"/>
</dbReference>
<feature type="compositionally biased region" description="Basic and acidic residues" evidence="1">
    <location>
        <begin position="9"/>
        <end position="18"/>
    </location>
</feature>
<accession>G5SF61</accession>
<evidence type="ECO:0000313" key="2">
    <source>
        <dbReference type="EMBL" id="EHD00958.1"/>
    </source>
</evidence>
<feature type="non-terminal residue" evidence="2">
    <location>
        <position position="30"/>
    </location>
</feature>
<sequence>MDINLGHAEYIHQPERCRQRQQRQIKAGKD</sequence>
<evidence type="ECO:0000256" key="1">
    <source>
        <dbReference type="SAM" id="MobiDB-lite"/>
    </source>
</evidence>
<dbReference type="AlphaFoldDB" id="G5SF61"/>
<evidence type="ECO:0000313" key="3">
    <source>
        <dbReference type="Proteomes" id="UP000003536"/>
    </source>
</evidence>
<gene>
    <name evidence="2" type="ORF">LTSEWAN_4089</name>
</gene>
<dbReference type="EMBL" id="AFCX01001338">
    <property type="protein sequence ID" value="EHD00958.1"/>
    <property type="molecule type" value="Genomic_DNA"/>
</dbReference>
<proteinExistence type="predicted"/>